<keyword evidence="3" id="KW-1185">Reference proteome</keyword>
<gene>
    <name evidence="2" type="ORF">CALMAC_LOCUS3907</name>
</gene>
<evidence type="ECO:0000313" key="3">
    <source>
        <dbReference type="Proteomes" id="UP000410492"/>
    </source>
</evidence>
<sequence>MSLKLQLTAATTSTGRHEHDDESPCNAAVMGARHRRRCPPNPRDPPSRPPNATPWSKTDSLISSQIPTSLGFHRSYFSFFVNKYSRGVFVSNDAEAASPCGPDAPPQHHIPHVRVPTRVRRVVLPQRRHMLHHV</sequence>
<protein>
    <submittedName>
        <fullName evidence="2">Uncharacterized protein</fullName>
    </submittedName>
</protein>
<evidence type="ECO:0000256" key="1">
    <source>
        <dbReference type="SAM" id="MobiDB-lite"/>
    </source>
</evidence>
<organism evidence="2 3">
    <name type="scientific">Callosobruchus maculatus</name>
    <name type="common">Southern cowpea weevil</name>
    <name type="synonym">Pulse bruchid</name>
    <dbReference type="NCBI Taxonomy" id="64391"/>
    <lineage>
        <taxon>Eukaryota</taxon>
        <taxon>Metazoa</taxon>
        <taxon>Ecdysozoa</taxon>
        <taxon>Arthropoda</taxon>
        <taxon>Hexapoda</taxon>
        <taxon>Insecta</taxon>
        <taxon>Pterygota</taxon>
        <taxon>Neoptera</taxon>
        <taxon>Endopterygota</taxon>
        <taxon>Coleoptera</taxon>
        <taxon>Polyphaga</taxon>
        <taxon>Cucujiformia</taxon>
        <taxon>Chrysomeloidea</taxon>
        <taxon>Chrysomelidae</taxon>
        <taxon>Bruchinae</taxon>
        <taxon>Bruchini</taxon>
        <taxon>Callosobruchus</taxon>
    </lineage>
</organism>
<feature type="compositionally biased region" description="Pro residues" evidence="1">
    <location>
        <begin position="39"/>
        <end position="52"/>
    </location>
</feature>
<name>A0A653BUQ3_CALMS</name>
<evidence type="ECO:0000313" key="2">
    <source>
        <dbReference type="EMBL" id="VEN39333.1"/>
    </source>
</evidence>
<dbReference type="AlphaFoldDB" id="A0A653BUQ3"/>
<dbReference type="Proteomes" id="UP000410492">
    <property type="component" value="Unassembled WGS sequence"/>
</dbReference>
<reference evidence="2 3" key="1">
    <citation type="submission" date="2019-01" db="EMBL/GenBank/DDBJ databases">
        <authorList>
            <person name="Sayadi A."/>
        </authorList>
    </citation>
    <scope>NUCLEOTIDE SEQUENCE [LARGE SCALE GENOMIC DNA]</scope>
</reference>
<proteinExistence type="predicted"/>
<accession>A0A653BUQ3</accession>
<dbReference type="EMBL" id="CAACVG010005457">
    <property type="protein sequence ID" value="VEN39333.1"/>
    <property type="molecule type" value="Genomic_DNA"/>
</dbReference>
<feature type="region of interest" description="Disordered" evidence="1">
    <location>
        <begin position="1"/>
        <end position="60"/>
    </location>
</feature>